<sequence length="498" mass="53064">MKKFWRISLVVLLSVAVGAGVSSAVYSYKITNADLPVSSVDTYGSATDNEYGFHNTALAGQSRAVGSAPDLIPAAESSVHAVVHIKVEGEQQVSRIDPFEFFFGGGGRQLDSRPVVGYGSGVIISKDGYIITNNHVIADANKIEVTLNDNRTFKATLVGSDPATDIALIKIEAKDLPTLPFGNSDDLRVGEWVLAVGNPFNLTSTVTAGIVSAKARSRISSPGEDMKIGGFIQTDAAVNPGNSGGALVNASGELVGINTMIYSNTGNYAGYSFAVPINTAAKVVGDIKKFGTVQRAVLGIIGTDINKELKDKYNLKVDAGVFVTDFAEVSAAYAAGIEKHDVIVAVDGRRVMNMTEVQEIISTKTPGDRISITVDRKGVTKKFSVVLKNSEGNTGIVKISDASKLLGASLKELSVSQKRSYGISYGVVVDKVEKGKFRQNGIKEGFIILTVNNVRIQSVDDAMRIVSQLQSRSSQEKTLMVRGFYPNGRIKSIVIDLN</sequence>
<evidence type="ECO:0000256" key="5">
    <source>
        <dbReference type="ARBA" id="ARBA00022801"/>
    </source>
</evidence>
<evidence type="ECO:0000256" key="1">
    <source>
        <dbReference type="ARBA" id="ARBA00010541"/>
    </source>
</evidence>
<dbReference type="InterPro" id="IPR036034">
    <property type="entry name" value="PDZ_sf"/>
</dbReference>
<dbReference type="SUPFAM" id="SSF50494">
    <property type="entry name" value="Trypsin-like serine proteases"/>
    <property type="match status" value="1"/>
</dbReference>
<reference evidence="8 9" key="1">
    <citation type="journal article" date="2025" name="Int. J. Syst. Evol. Microbiol.">
        <title>Desulfovibrio falkowii sp. nov., Porphyromonas miyakawae sp. nov., Mediterraneibacter flintii sp. nov. and Owariibacterium komagatae gen. nov., sp. nov., isolated from human faeces.</title>
        <authorList>
            <person name="Hamaguchi T."/>
            <person name="Ohara M."/>
            <person name="Hisatomi A."/>
            <person name="Sekiguchi K."/>
            <person name="Takeda J.I."/>
            <person name="Ueyama J."/>
            <person name="Ito M."/>
            <person name="Nishiwaki H."/>
            <person name="Ogi T."/>
            <person name="Hirayama M."/>
            <person name="Ohkuma M."/>
            <person name="Sakamoto M."/>
            <person name="Ohno K."/>
        </authorList>
    </citation>
    <scope>NUCLEOTIDE SEQUENCE [LARGE SCALE GENOMIC DNA]</scope>
    <source>
        <strain evidence="8 9">13CB11C</strain>
    </source>
</reference>
<evidence type="ECO:0000256" key="6">
    <source>
        <dbReference type="ARBA" id="ARBA00022825"/>
    </source>
</evidence>
<evidence type="ECO:0000256" key="4">
    <source>
        <dbReference type="ARBA" id="ARBA00022737"/>
    </source>
</evidence>
<dbReference type="InterPro" id="IPR001478">
    <property type="entry name" value="PDZ"/>
</dbReference>
<keyword evidence="3" id="KW-0732">Signal</keyword>
<dbReference type="PANTHER" id="PTHR22939:SF129">
    <property type="entry name" value="SERINE PROTEASE HTRA2, MITOCHONDRIAL"/>
    <property type="match status" value="1"/>
</dbReference>
<dbReference type="RefSeq" id="WP_411915115.1">
    <property type="nucleotide sequence ID" value="NZ_BAAFSF010000001.1"/>
</dbReference>
<name>A0ABQ0E0Q2_9PORP</name>
<dbReference type="PRINTS" id="PR00834">
    <property type="entry name" value="PROTEASES2C"/>
</dbReference>
<feature type="domain" description="PDZ" evidence="7">
    <location>
        <begin position="290"/>
        <end position="378"/>
    </location>
</feature>
<protein>
    <submittedName>
        <fullName evidence="8">Trypsin-like peptidase domain-containing protein</fullName>
    </submittedName>
</protein>
<dbReference type="Pfam" id="PF13365">
    <property type="entry name" value="Trypsin_2"/>
    <property type="match status" value="1"/>
</dbReference>
<dbReference type="Pfam" id="PF13180">
    <property type="entry name" value="PDZ_2"/>
    <property type="match status" value="1"/>
</dbReference>
<evidence type="ECO:0000256" key="2">
    <source>
        <dbReference type="ARBA" id="ARBA00022670"/>
    </source>
</evidence>
<keyword evidence="5" id="KW-0378">Hydrolase</keyword>
<proteinExistence type="inferred from homology"/>
<evidence type="ECO:0000313" key="9">
    <source>
        <dbReference type="Proteomes" id="UP001628220"/>
    </source>
</evidence>
<organism evidence="8 9">
    <name type="scientific">Porphyromonas miyakawae</name>
    <dbReference type="NCBI Taxonomy" id="3137470"/>
    <lineage>
        <taxon>Bacteria</taxon>
        <taxon>Pseudomonadati</taxon>
        <taxon>Bacteroidota</taxon>
        <taxon>Bacteroidia</taxon>
        <taxon>Bacteroidales</taxon>
        <taxon>Porphyromonadaceae</taxon>
        <taxon>Porphyromonas</taxon>
    </lineage>
</organism>
<evidence type="ECO:0000256" key="3">
    <source>
        <dbReference type="ARBA" id="ARBA00022729"/>
    </source>
</evidence>
<evidence type="ECO:0000259" key="7">
    <source>
        <dbReference type="PROSITE" id="PS50106"/>
    </source>
</evidence>
<dbReference type="NCBIfam" id="TIGR02037">
    <property type="entry name" value="degP_htrA_DO"/>
    <property type="match status" value="1"/>
</dbReference>
<dbReference type="PROSITE" id="PS50106">
    <property type="entry name" value="PDZ"/>
    <property type="match status" value="1"/>
</dbReference>
<dbReference type="Gene3D" id="2.40.10.120">
    <property type="match status" value="1"/>
</dbReference>
<keyword evidence="9" id="KW-1185">Reference proteome</keyword>
<dbReference type="Proteomes" id="UP001628220">
    <property type="component" value="Unassembled WGS sequence"/>
</dbReference>
<dbReference type="PANTHER" id="PTHR22939">
    <property type="entry name" value="SERINE PROTEASE FAMILY S1C HTRA-RELATED"/>
    <property type="match status" value="1"/>
</dbReference>
<comment type="similarity">
    <text evidence="1">Belongs to the peptidase S1C family.</text>
</comment>
<keyword evidence="4" id="KW-0677">Repeat</keyword>
<keyword evidence="6" id="KW-0720">Serine protease</keyword>
<evidence type="ECO:0000313" key="8">
    <source>
        <dbReference type="EMBL" id="GAB1251302.1"/>
    </source>
</evidence>
<accession>A0ABQ0E0Q2</accession>
<dbReference type="Gene3D" id="2.30.42.10">
    <property type="match status" value="2"/>
</dbReference>
<dbReference type="InterPro" id="IPR011782">
    <property type="entry name" value="Pept_S1C_Do"/>
</dbReference>
<dbReference type="InterPro" id="IPR025926">
    <property type="entry name" value="PDZ-like_dom"/>
</dbReference>
<comment type="caution">
    <text evidence="8">The sequence shown here is derived from an EMBL/GenBank/DDBJ whole genome shotgun (WGS) entry which is preliminary data.</text>
</comment>
<dbReference type="CDD" id="cd06779">
    <property type="entry name" value="cpPDZ_Deg_HtrA-like"/>
    <property type="match status" value="1"/>
</dbReference>
<dbReference type="SMART" id="SM00228">
    <property type="entry name" value="PDZ"/>
    <property type="match status" value="2"/>
</dbReference>
<dbReference type="InterPro" id="IPR001940">
    <property type="entry name" value="Peptidase_S1C"/>
</dbReference>
<gene>
    <name evidence="8" type="ORF">Tsumi_04060</name>
</gene>
<dbReference type="InterPro" id="IPR009003">
    <property type="entry name" value="Peptidase_S1_PA"/>
</dbReference>
<keyword evidence="2" id="KW-0645">Protease</keyword>
<dbReference type="SUPFAM" id="SSF50156">
    <property type="entry name" value="PDZ domain-like"/>
    <property type="match status" value="2"/>
</dbReference>
<dbReference type="Pfam" id="PF12812">
    <property type="entry name" value="PDZ_1"/>
    <property type="match status" value="1"/>
</dbReference>
<dbReference type="EMBL" id="BAAFSF010000001">
    <property type="protein sequence ID" value="GAB1251302.1"/>
    <property type="molecule type" value="Genomic_DNA"/>
</dbReference>